<name>A0A1H0Z5M4_9ACTN</name>
<gene>
    <name evidence="2" type="ORF">SAMN04489718_0860</name>
</gene>
<dbReference type="Proteomes" id="UP000199301">
    <property type="component" value="Unassembled WGS sequence"/>
</dbReference>
<protein>
    <submittedName>
        <fullName evidence="2">Uncharacterized protein</fullName>
    </submittedName>
</protein>
<evidence type="ECO:0000256" key="1">
    <source>
        <dbReference type="SAM" id="MobiDB-lite"/>
    </source>
</evidence>
<proteinExistence type="predicted"/>
<feature type="region of interest" description="Disordered" evidence="1">
    <location>
        <begin position="1"/>
        <end position="66"/>
    </location>
</feature>
<evidence type="ECO:0000313" key="3">
    <source>
        <dbReference type="Proteomes" id="UP000199301"/>
    </source>
</evidence>
<reference evidence="3" key="1">
    <citation type="submission" date="2016-10" db="EMBL/GenBank/DDBJ databases">
        <authorList>
            <person name="Varghese N."/>
            <person name="Submissions S."/>
        </authorList>
    </citation>
    <scope>NUCLEOTIDE SEQUENCE [LARGE SCALE GENOMIC DNA]</scope>
    <source>
        <strain evidence="3">DSM 45459</strain>
    </source>
</reference>
<organism evidence="2 3">
    <name type="scientific">Actinopolyspora saharensis</name>
    <dbReference type="NCBI Taxonomy" id="995062"/>
    <lineage>
        <taxon>Bacteria</taxon>
        <taxon>Bacillati</taxon>
        <taxon>Actinomycetota</taxon>
        <taxon>Actinomycetes</taxon>
        <taxon>Actinopolysporales</taxon>
        <taxon>Actinopolysporaceae</taxon>
        <taxon>Actinopolyspora</taxon>
    </lineage>
</organism>
<keyword evidence="3" id="KW-1185">Reference proteome</keyword>
<evidence type="ECO:0000313" key="2">
    <source>
        <dbReference type="EMBL" id="SDQ22777.1"/>
    </source>
</evidence>
<dbReference type="EMBL" id="FNKO01000001">
    <property type="protein sequence ID" value="SDQ22777.1"/>
    <property type="molecule type" value="Genomic_DNA"/>
</dbReference>
<sequence length="132" mass="14404">MIHTIAPARRIGRHSARPLPAAGPETPPSGIADTGLFSDDSGHHRRPLPGLSPHSATFHRGVSSPATRGRIRGVIGTVRRGRNGHRCEPDTSQIGLWRCEVCGQQWEIHGVADNPRVRKVSRIGWFLAKLFG</sequence>
<dbReference type="AlphaFoldDB" id="A0A1H0Z5M4"/>
<accession>A0A1H0Z5M4</accession>